<protein>
    <submittedName>
        <fullName evidence="1">Uncharacterized protein</fullName>
    </submittedName>
</protein>
<evidence type="ECO:0000313" key="2">
    <source>
        <dbReference type="Proteomes" id="UP000008824"/>
    </source>
</evidence>
<organism evidence="1 2">
    <name type="scientific">Salmonella newport (strain SL254)</name>
    <dbReference type="NCBI Taxonomy" id="423368"/>
    <lineage>
        <taxon>Bacteria</taxon>
        <taxon>Pseudomonadati</taxon>
        <taxon>Pseudomonadota</taxon>
        <taxon>Gammaproteobacteria</taxon>
        <taxon>Enterobacterales</taxon>
        <taxon>Enterobacteriaceae</taxon>
        <taxon>Salmonella</taxon>
    </lineage>
</organism>
<dbReference type="KEGG" id="see:SNSL254_A1180"/>
<sequence length="41" mass="5073">MVVLGFLYLPAKFYTTETKGQEILYYRFQWPLQMKKMLWPI</sequence>
<dbReference type="AlphaFoldDB" id="A0A0H3BXG6"/>
<accession>A0A0H3BXG6</accession>
<proteinExistence type="predicted"/>
<name>A0A0H3BXG6_SALNS</name>
<reference evidence="1 2" key="1">
    <citation type="journal article" date="2011" name="J. Bacteriol.">
        <title>Comparative genomics of 28 Salmonella enterica isolates: evidence for CRISPR-mediated adaptive sublineage evolution.</title>
        <authorList>
            <person name="Fricke W.F."/>
            <person name="Mammel M.K."/>
            <person name="McDermott P.F."/>
            <person name="Tartera C."/>
            <person name="White D.G."/>
            <person name="Leclerc J.E."/>
            <person name="Ravel J."/>
            <person name="Cebula T.A."/>
        </authorList>
    </citation>
    <scope>NUCLEOTIDE SEQUENCE [LARGE SCALE GENOMIC DNA]</scope>
    <source>
        <strain evidence="1 2">SL254</strain>
    </source>
</reference>
<gene>
    <name evidence="1" type="ordered locus">SNSL254_A1180</name>
</gene>
<dbReference type="Proteomes" id="UP000008824">
    <property type="component" value="Chromosome"/>
</dbReference>
<evidence type="ECO:0000313" key="1">
    <source>
        <dbReference type="EMBL" id="ACF65244.1"/>
    </source>
</evidence>
<dbReference type="EMBL" id="CP001113">
    <property type="protein sequence ID" value="ACF65244.1"/>
    <property type="molecule type" value="Genomic_DNA"/>
</dbReference>
<dbReference type="HOGENOM" id="CLU_3332743_0_0_6"/>